<keyword evidence="2" id="KW-1185">Reference proteome</keyword>
<gene>
    <name evidence="1" type="ORF">AWN68_07760</name>
</gene>
<evidence type="ECO:0000313" key="1">
    <source>
        <dbReference type="EMBL" id="KYG75432.1"/>
    </source>
</evidence>
<dbReference type="STRING" id="296218.AWN68_07760"/>
<organism evidence="1 2">
    <name type="scientific">Roseivirga echinicomitans</name>
    <dbReference type="NCBI Taxonomy" id="296218"/>
    <lineage>
        <taxon>Bacteria</taxon>
        <taxon>Pseudomonadati</taxon>
        <taxon>Bacteroidota</taxon>
        <taxon>Cytophagia</taxon>
        <taxon>Cytophagales</taxon>
        <taxon>Roseivirgaceae</taxon>
        <taxon>Roseivirga</taxon>
    </lineage>
</organism>
<name>A0A150X9U6_9BACT</name>
<dbReference type="EMBL" id="LRDB01000045">
    <property type="protein sequence ID" value="KYG75432.1"/>
    <property type="molecule type" value="Genomic_DNA"/>
</dbReference>
<comment type="caution">
    <text evidence="1">The sequence shown here is derived from an EMBL/GenBank/DDBJ whole genome shotgun (WGS) entry which is preliminary data.</text>
</comment>
<protein>
    <submittedName>
        <fullName evidence="1">Uncharacterized protein</fullName>
    </submittedName>
</protein>
<dbReference type="Proteomes" id="UP000075615">
    <property type="component" value="Unassembled WGS sequence"/>
</dbReference>
<proteinExistence type="predicted"/>
<dbReference type="OrthoDB" id="4205621at2"/>
<evidence type="ECO:0000313" key="2">
    <source>
        <dbReference type="Proteomes" id="UP000075615"/>
    </source>
</evidence>
<accession>A0A150X9U6</accession>
<dbReference type="RefSeq" id="WP_068416773.1">
    <property type="nucleotide sequence ID" value="NZ_LRDB01000045.1"/>
</dbReference>
<sequence length="127" mass="14152">MISIPTLTVNEGFVTVFSEEDFPQHARGGMNLTERIDALNLRIRTSEVGYESDWHVAGDPTLILVQSGILRIALRNGEHKNFGTGSMFIAKDYLPEHISFDTEKHGHCAKVVGNEPLLAVHIKLEQI</sequence>
<reference evidence="1 2" key="1">
    <citation type="submission" date="2016-01" db="EMBL/GenBank/DDBJ databases">
        <title>Genome sequencing of Roseivirga echinicomitans KMM 6058.</title>
        <authorList>
            <person name="Selvaratnam C."/>
            <person name="Thevarajoo S."/>
            <person name="Goh K.M."/>
            <person name="Ee R."/>
            <person name="Chan K.-G."/>
            <person name="Chong C.S."/>
        </authorList>
    </citation>
    <scope>NUCLEOTIDE SEQUENCE [LARGE SCALE GENOMIC DNA]</scope>
    <source>
        <strain evidence="1 2">KMM 6058</strain>
    </source>
</reference>
<dbReference type="AlphaFoldDB" id="A0A150X9U6"/>